<dbReference type="PANTHER" id="PTHR33383">
    <property type="entry name" value="MEMBRANE PROTEIN INSERTION EFFICIENCY FACTOR-RELATED"/>
    <property type="match status" value="1"/>
</dbReference>
<dbReference type="HAMAP" id="MF_00386">
    <property type="entry name" value="UPF0161_YidD"/>
    <property type="match status" value="1"/>
</dbReference>
<comment type="similarity">
    <text evidence="1">Belongs to the UPF0161 family.</text>
</comment>
<dbReference type="OrthoDB" id="9801753at2"/>
<gene>
    <name evidence="3" type="ORF">C725_1847</name>
</gene>
<dbReference type="GO" id="GO:0005886">
    <property type="term" value="C:plasma membrane"/>
    <property type="evidence" value="ECO:0007669"/>
    <property type="project" value="UniProtKB-SubCell"/>
</dbReference>
<sequence>MRAILLVVIRLWQRFVSPLYGPTCRFQPTCSAYAAEAVQRHGAVKGGFLAVRRILRCHPLGSSGYDPVPPAVQPTPKDQAPGGQSS</sequence>
<comment type="function">
    <text evidence="1">Could be involved in insertion of integral membrane proteins into the membrane.</text>
</comment>
<reference evidence="3 4" key="1">
    <citation type="journal article" date="2013" name="Genome Announc.">
        <title>Draft Genome Sequence of Strain JLT2015T, Belonging to the Family Sphingomonadaceae of the Alphaproteobacteria.</title>
        <authorList>
            <person name="Tang K."/>
            <person name="Liu K."/>
            <person name="Li S."/>
            <person name="Jiao N."/>
        </authorList>
    </citation>
    <scope>NUCLEOTIDE SEQUENCE [LARGE SCALE GENOMIC DNA]</scope>
    <source>
        <strain evidence="3 4">JLT2015</strain>
    </source>
</reference>
<protein>
    <recommendedName>
        <fullName evidence="1">Putative membrane protein insertion efficiency factor</fullName>
    </recommendedName>
</protein>
<dbReference type="AlphaFoldDB" id="M2U453"/>
<dbReference type="InterPro" id="IPR002696">
    <property type="entry name" value="Membr_insert_effic_factor_YidD"/>
</dbReference>
<dbReference type="RefSeq" id="WP_008602126.1">
    <property type="nucleotide sequence ID" value="NZ_AMRV01000005.1"/>
</dbReference>
<keyword evidence="4" id="KW-1185">Reference proteome</keyword>
<keyword evidence="1" id="KW-1003">Cell membrane</keyword>
<evidence type="ECO:0000256" key="1">
    <source>
        <dbReference type="HAMAP-Rule" id="MF_00386"/>
    </source>
</evidence>
<comment type="subcellular location">
    <subcellularLocation>
        <location evidence="1">Cell membrane</location>
        <topology evidence="1">Peripheral membrane protein</topology>
        <orientation evidence="1">Cytoplasmic side</orientation>
    </subcellularLocation>
</comment>
<dbReference type="EMBL" id="AMRV01000005">
    <property type="protein sequence ID" value="EMD82807.1"/>
    <property type="molecule type" value="Genomic_DNA"/>
</dbReference>
<evidence type="ECO:0000313" key="4">
    <source>
        <dbReference type="Proteomes" id="UP000011717"/>
    </source>
</evidence>
<name>M2U453_9SPHN</name>
<organism evidence="3 4">
    <name type="scientific">Pacificimonas flava</name>
    <dbReference type="NCBI Taxonomy" id="1234595"/>
    <lineage>
        <taxon>Bacteria</taxon>
        <taxon>Pseudomonadati</taxon>
        <taxon>Pseudomonadota</taxon>
        <taxon>Alphaproteobacteria</taxon>
        <taxon>Sphingomonadales</taxon>
        <taxon>Sphingosinicellaceae</taxon>
        <taxon>Pacificimonas</taxon>
    </lineage>
</organism>
<dbReference type="NCBIfam" id="TIGR00278">
    <property type="entry name" value="membrane protein insertion efficiency factor YidD"/>
    <property type="match status" value="1"/>
</dbReference>
<feature type="region of interest" description="Disordered" evidence="2">
    <location>
        <begin position="62"/>
        <end position="86"/>
    </location>
</feature>
<evidence type="ECO:0000256" key="2">
    <source>
        <dbReference type="SAM" id="MobiDB-lite"/>
    </source>
</evidence>
<dbReference type="SMART" id="SM01234">
    <property type="entry name" value="Haemolytic"/>
    <property type="match status" value="1"/>
</dbReference>
<evidence type="ECO:0000313" key="3">
    <source>
        <dbReference type="EMBL" id="EMD82807.1"/>
    </source>
</evidence>
<proteinExistence type="inferred from homology"/>
<dbReference type="Pfam" id="PF01809">
    <property type="entry name" value="YidD"/>
    <property type="match status" value="1"/>
</dbReference>
<comment type="caution">
    <text evidence="3">The sequence shown here is derived from an EMBL/GenBank/DDBJ whole genome shotgun (WGS) entry which is preliminary data.</text>
</comment>
<keyword evidence="1" id="KW-0472">Membrane</keyword>
<dbReference type="Proteomes" id="UP000011717">
    <property type="component" value="Unassembled WGS sequence"/>
</dbReference>
<dbReference type="PANTHER" id="PTHR33383:SF1">
    <property type="entry name" value="MEMBRANE PROTEIN INSERTION EFFICIENCY FACTOR-RELATED"/>
    <property type="match status" value="1"/>
</dbReference>
<accession>M2U453</accession>
<dbReference type="PATRIC" id="fig|1234595.3.peg.1850"/>